<gene>
    <name evidence="6" type="ORF">HPBE_LOCUS18997</name>
</gene>
<organism evidence="6">
    <name type="scientific">Heligmosomoides polygyrus</name>
    <name type="common">Parasitic roundworm</name>
    <dbReference type="NCBI Taxonomy" id="6339"/>
    <lineage>
        <taxon>Eukaryota</taxon>
        <taxon>Metazoa</taxon>
        <taxon>Ecdysozoa</taxon>
        <taxon>Nematoda</taxon>
        <taxon>Chromadorea</taxon>
        <taxon>Rhabditida</taxon>
        <taxon>Rhabditina</taxon>
        <taxon>Rhabditomorpha</taxon>
        <taxon>Strongyloidea</taxon>
        <taxon>Heligmosomidae</taxon>
        <taxon>Heligmosomoides</taxon>
    </lineage>
</organism>
<dbReference type="GO" id="GO:0008482">
    <property type="term" value="F:sulfite oxidase activity"/>
    <property type="evidence" value="ECO:0007669"/>
    <property type="project" value="TreeGrafter"/>
</dbReference>
<dbReference type="EMBL" id="UZAH01031058">
    <property type="protein sequence ID" value="VDP13643.1"/>
    <property type="molecule type" value="Genomic_DNA"/>
</dbReference>
<dbReference type="GO" id="GO:0006790">
    <property type="term" value="P:sulfur compound metabolic process"/>
    <property type="evidence" value="ECO:0007669"/>
    <property type="project" value="TreeGrafter"/>
</dbReference>
<dbReference type="PANTHER" id="PTHR19372">
    <property type="entry name" value="SULFITE REDUCTASE"/>
    <property type="match status" value="1"/>
</dbReference>
<dbReference type="GO" id="GO:0005739">
    <property type="term" value="C:mitochondrion"/>
    <property type="evidence" value="ECO:0007669"/>
    <property type="project" value="TreeGrafter"/>
</dbReference>
<evidence type="ECO:0000313" key="6">
    <source>
        <dbReference type="EMBL" id="VDP13643.1"/>
    </source>
</evidence>
<keyword evidence="2" id="KW-0500">Molybdenum</keyword>
<evidence type="ECO:0000256" key="4">
    <source>
        <dbReference type="ARBA" id="ARBA00023002"/>
    </source>
</evidence>
<evidence type="ECO:0000256" key="2">
    <source>
        <dbReference type="ARBA" id="ARBA00022505"/>
    </source>
</evidence>
<dbReference type="SUPFAM" id="SSF81296">
    <property type="entry name" value="E set domains"/>
    <property type="match status" value="1"/>
</dbReference>
<name>A0A3P8EWI2_HELPZ</name>
<dbReference type="GO" id="GO:0030151">
    <property type="term" value="F:molybdenum ion binding"/>
    <property type="evidence" value="ECO:0007669"/>
    <property type="project" value="InterPro"/>
</dbReference>
<dbReference type="PRINTS" id="PR00407">
    <property type="entry name" value="EUMOPTERIN"/>
</dbReference>
<keyword evidence="3" id="KW-0479">Metal-binding</keyword>
<dbReference type="Gene3D" id="2.60.40.650">
    <property type="match status" value="1"/>
</dbReference>
<dbReference type="OrthoDB" id="10051395at2759"/>
<proteinExistence type="predicted"/>
<evidence type="ECO:0000256" key="1">
    <source>
        <dbReference type="ARBA" id="ARBA00001924"/>
    </source>
</evidence>
<dbReference type="GO" id="GO:0043546">
    <property type="term" value="F:molybdopterin cofactor binding"/>
    <property type="evidence" value="ECO:0007669"/>
    <property type="project" value="TreeGrafter"/>
</dbReference>
<dbReference type="PANTHER" id="PTHR19372:SF7">
    <property type="entry name" value="SULFITE OXIDASE, MITOCHONDRIAL"/>
    <property type="match status" value="1"/>
</dbReference>
<dbReference type="InterPro" id="IPR014756">
    <property type="entry name" value="Ig_E-set"/>
</dbReference>
<comment type="cofactor">
    <cofactor evidence="1">
        <name>Mo-molybdopterin</name>
        <dbReference type="ChEBI" id="CHEBI:71302"/>
    </cofactor>
</comment>
<accession>A0A3P8EWI2</accession>
<dbReference type="Pfam" id="PF03404">
    <property type="entry name" value="Mo-co_dimer"/>
    <property type="match status" value="1"/>
</dbReference>
<dbReference type="AlphaFoldDB" id="A0A3P8EWI2"/>
<dbReference type="InterPro" id="IPR005066">
    <property type="entry name" value="MoCF_OxRdtse_dimer"/>
</dbReference>
<feature type="domain" description="Moybdenum cofactor oxidoreductase dimerisation" evidence="5">
    <location>
        <begin position="22"/>
        <end position="90"/>
    </location>
</feature>
<protein>
    <recommendedName>
        <fullName evidence="5">Moybdenum cofactor oxidoreductase dimerisation domain-containing protein</fullName>
    </recommendedName>
</protein>
<evidence type="ECO:0000259" key="5">
    <source>
        <dbReference type="Pfam" id="PF03404"/>
    </source>
</evidence>
<reference evidence="6" key="1">
    <citation type="submission" date="2018-11" db="EMBL/GenBank/DDBJ databases">
        <authorList>
            <consortium name="Pathogen Informatics"/>
        </authorList>
    </citation>
    <scope>NUCLEOTIDE SEQUENCE [LARGE SCALE GENOMIC DNA]</scope>
</reference>
<sequence>MFRMFSPHVAPGDELDWQSVPSIQEYPIQSAFCVPAPGTKVKRGREGTIDVGGYAWSGGGRGIIRVEVSADGGKTWQSAELEQDPEQDHYIIAKGPMGRAYHGGARTWGRELGGSVVEVLLHGCDVTGSVPVLHYVFALLR</sequence>
<dbReference type="InterPro" id="IPR008335">
    <property type="entry name" value="Mopterin_OxRdtase_euk"/>
</dbReference>
<evidence type="ECO:0000256" key="3">
    <source>
        <dbReference type="ARBA" id="ARBA00022723"/>
    </source>
</evidence>
<keyword evidence="4" id="KW-0560">Oxidoreductase</keyword>
<dbReference type="GO" id="GO:0020037">
    <property type="term" value="F:heme binding"/>
    <property type="evidence" value="ECO:0007669"/>
    <property type="project" value="TreeGrafter"/>
</dbReference>